<evidence type="ECO:0000256" key="1">
    <source>
        <dbReference type="SAM" id="MobiDB-lite"/>
    </source>
</evidence>
<evidence type="ECO:0000313" key="2">
    <source>
        <dbReference type="EMBL" id="KAJ0402012.1"/>
    </source>
</evidence>
<feature type="compositionally biased region" description="Basic and acidic residues" evidence="1">
    <location>
        <begin position="77"/>
        <end position="86"/>
    </location>
</feature>
<sequence length="181" mass="20059">MEEQRRDQAPLAVGFRERLHLLGAPLRQNPLEPSMHYCLHAPSPHAFLECSADRLTGDNLDPARPHYVHQAMLPGHSDLDDTREPDSPTASFLSGALAPSPNGAALDHELVERGCSLVLERPAPQCHCHRLSPASKAFARRVQREMIRRLALKSRVMPSFKPSTPELSEPNELNASAGKRE</sequence>
<accession>A0AAD5QB78</accession>
<feature type="region of interest" description="Disordered" evidence="1">
    <location>
        <begin position="157"/>
        <end position="181"/>
    </location>
</feature>
<keyword evidence="3" id="KW-1185">Reference proteome</keyword>
<feature type="region of interest" description="Disordered" evidence="1">
    <location>
        <begin position="77"/>
        <end position="98"/>
    </location>
</feature>
<dbReference type="AlphaFoldDB" id="A0AAD5QB78"/>
<evidence type="ECO:0000313" key="3">
    <source>
        <dbReference type="Proteomes" id="UP001209570"/>
    </source>
</evidence>
<protein>
    <submittedName>
        <fullName evidence="2">Uncharacterized protein</fullName>
    </submittedName>
</protein>
<reference evidence="2" key="1">
    <citation type="submission" date="2021-12" db="EMBL/GenBank/DDBJ databases">
        <title>Prjna785345.</title>
        <authorList>
            <person name="Rujirawat T."/>
            <person name="Krajaejun T."/>
        </authorList>
    </citation>
    <scope>NUCLEOTIDE SEQUENCE</scope>
    <source>
        <strain evidence="2">Pi057C3</strain>
    </source>
</reference>
<feature type="compositionally biased region" description="Polar residues" evidence="1">
    <location>
        <begin position="161"/>
        <end position="174"/>
    </location>
</feature>
<dbReference type="EMBL" id="JAKCXM010000113">
    <property type="protein sequence ID" value="KAJ0402012.1"/>
    <property type="molecule type" value="Genomic_DNA"/>
</dbReference>
<proteinExistence type="predicted"/>
<gene>
    <name evidence="2" type="ORF">P43SY_006527</name>
</gene>
<organism evidence="2 3">
    <name type="scientific">Pythium insidiosum</name>
    <name type="common">Pythiosis disease agent</name>
    <dbReference type="NCBI Taxonomy" id="114742"/>
    <lineage>
        <taxon>Eukaryota</taxon>
        <taxon>Sar</taxon>
        <taxon>Stramenopiles</taxon>
        <taxon>Oomycota</taxon>
        <taxon>Peronosporomycetes</taxon>
        <taxon>Pythiales</taxon>
        <taxon>Pythiaceae</taxon>
        <taxon>Pythium</taxon>
    </lineage>
</organism>
<name>A0AAD5QB78_PYTIN</name>
<dbReference type="Proteomes" id="UP001209570">
    <property type="component" value="Unassembled WGS sequence"/>
</dbReference>
<comment type="caution">
    <text evidence="2">The sequence shown here is derived from an EMBL/GenBank/DDBJ whole genome shotgun (WGS) entry which is preliminary data.</text>
</comment>